<sequence length="175" mass="19490">MDEKANISLIVEEAMTGDVGRGKIRIDDITMKFLNITSGDAIMITGKYPSVAIALPLHYEDYGKQIIRMDGWVRRNTGVSIGKKVALSKADIKDAEHIIIAPVKSNEFFSRNATNLIKQYLQNMEIPLGEGDLLPISIGLGVWKNFVIVRIIPQGFVMCSDYTTVEITYDSKAYC</sequence>
<keyword evidence="2" id="KW-0067">ATP-binding</keyword>
<evidence type="ECO:0000313" key="4">
    <source>
        <dbReference type="EMBL" id="CEG13359.1"/>
    </source>
</evidence>
<dbReference type="SMART" id="SM01073">
    <property type="entry name" value="CDC48_N"/>
    <property type="match status" value="1"/>
</dbReference>
<dbReference type="GO" id="GO:0005524">
    <property type="term" value="F:ATP binding"/>
    <property type="evidence" value="ECO:0007669"/>
    <property type="project" value="UniProtKB-KW"/>
</dbReference>
<dbReference type="InterPro" id="IPR009010">
    <property type="entry name" value="Asp_de-COase-like_dom_sf"/>
</dbReference>
<dbReference type="InterPro" id="IPR003338">
    <property type="entry name" value="CDC4_N-term_subdom"/>
</dbReference>
<evidence type="ECO:0000256" key="1">
    <source>
        <dbReference type="ARBA" id="ARBA00022741"/>
    </source>
</evidence>
<dbReference type="Gene3D" id="2.40.40.20">
    <property type="match status" value="1"/>
</dbReference>
<keyword evidence="4" id="KW-0378">Hydrolase</keyword>
<dbReference type="SUPFAM" id="SSF54585">
    <property type="entry name" value="Cdc48 domain 2-like"/>
    <property type="match status" value="1"/>
</dbReference>
<dbReference type="EC" id="3.6.4.6" evidence="4"/>
<organism evidence="4">
    <name type="scientific">groundwater metagenome</name>
    <dbReference type="NCBI Taxonomy" id="717931"/>
    <lineage>
        <taxon>unclassified sequences</taxon>
        <taxon>metagenomes</taxon>
        <taxon>ecological metagenomes</taxon>
    </lineage>
</organism>
<keyword evidence="1" id="KW-0547">Nucleotide-binding</keyword>
<proteinExistence type="predicted"/>
<dbReference type="AlphaFoldDB" id="A0A098ECW2"/>
<dbReference type="SUPFAM" id="SSF50692">
    <property type="entry name" value="ADC-like"/>
    <property type="match status" value="1"/>
</dbReference>
<name>A0A098ECW2_9ZZZZ</name>
<evidence type="ECO:0000259" key="3">
    <source>
        <dbReference type="SMART" id="SM01073"/>
    </source>
</evidence>
<evidence type="ECO:0000256" key="2">
    <source>
        <dbReference type="ARBA" id="ARBA00022840"/>
    </source>
</evidence>
<dbReference type="EMBL" id="CCXY01000309">
    <property type="protein sequence ID" value="CEG13359.1"/>
    <property type="molecule type" value="Genomic_DNA"/>
</dbReference>
<reference evidence="4" key="1">
    <citation type="submission" date="2014-09" db="EMBL/GenBank/DDBJ databases">
        <authorList>
            <person name="Probst J Alexander"/>
        </authorList>
    </citation>
    <scope>NUCLEOTIDE SEQUENCE</scope>
</reference>
<feature type="domain" description="CDC48 N-terminal subdomain" evidence="3">
    <location>
        <begin position="8"/>
        <end position="92"/>
    </location>
</feature>
<protein>
    <submittedName>
        <fullName evidence="4">AAA family ATPase, CDC48 subfamily</fullName>
        <ecNumber evidence="4">3.6.4.6</ecNumber>
    </submittedName>
</protein>
<accession>A0A098ECW2</accession>
<dbReference type="InterPro" id="IPR029067">
    <property type="entry name" value="CDC48_domain_2-like_sf"/>
</dbReference>
<dbReference type="FunFam" id="2.40.40.20:FF:000007">
    <property type="entry name" value="AAA family ATPase"/>
    <property type="match status" value="1"/>
</dbReference>
<gene>
    <name evidence="4" type="ORF">MSIBF_A3770001</name>
</gene>
<dbReference type="Pfam" id="PF02359">
    <property type="entry name" value="CDC48_N"/>
    <property type="match status" value="1"/>
</dbReference>
<dbReference type="GO" id="GO:0016787">
    <property type="term" value="F:hydrolase activity"/>
    <property type="evidence" value="ECO:0007669"/>
    <property type="project" value="UniProtKB-KW"/>
</dbReference>